<comment type="caution">
    <text evidence="9">The sequence shown here is derived from an EMBL/GenBank/DDBJ whole genome shotgun (WGS) entry which is preliminary data.</text>
</comment>
<dbReference type="AlphaFoldDB" id="A0A4R4Y6H7"/>
<keyword evidence="3" id="KW-0808">Transferase</keyword>
<dbReference type="InterPro" id="IPR011009">
    <property type="entry name" value="Kinase-like_dom_sf"/>
</dbReference>
<keyword evidence="10" id="KW-1185">Reference proteome</keyword>
<feature type="region of interest" description="Disordered" evidence="7">
    <location>
        <begin position="281"/>
        <end position="305"/>
    </location>
</feature>
<dbReference type="SUPFAM" id="SSF48452">
    <property type="entry name" value="TPR-like"/>
    <property type="match status" value="1"/>
</dbReference>
<dbReference type="Proteomes" id="UP000294947">
    <property type="component" value="Unassembled WGS sequence"/>
</dbReference>
<keyword evidence="4" id="KW-0547">Nucleotide-binding</keyword>
<evidence type="ECO:0000256" key="6">
    <source>
        <dbReference type="ARBA" id="ARBA00022840"/>
    </source>
</evidence>
<organism evidence="9 10">
    <name type="scientific">Saccharopolyspora elongata</name>
    <dbReference type="NCBI Taxonomy" id="2530387"/>
    <lineage>
        <taxon>Bacteria</taxon>
        <taxon>Bacillati</taxon>
        <taxon>Actinomycetota</taxon>
        <taxon>Actinomycetes</taxon>
        <taxon>Pseudonocardiales</taxon>
        <taxon>Pseudonocardiaceae</taxon>
        <taxon>Saccharopolyspora</taxon>
    </lineage>
</organism>
<dbReference type="PROSITE" id="PS00108">
    <property type="entry name" value="PROTEIN_KINASE_ST"/>
    <property type="match status" value="1"/>
</dbReference>
<gene>
    <name evidence="9" type="ORF">E1288_36320</name>
</gene>
<dbReference type="PROSITE" id="PS50011">
    <property type="entry name" value="PROTEIN_KINASE_DOM"/>
    <property type="match status" value="1"/>
</dbReference>
<dbReference type="Gene3D" id="1.25.40.10">
    <property type="entry name" value="Tetratricopeptide repeat domain"/>
    <property type="match status" value="1"/>
</dbReference>
<evidence type="ECO:0000256" key="2">
    <source>
        <dbReference type="ARBA" id="ARBA00022527"/>
    </source>
</evidence>
<accession>A0A4R4Y6H7</accession>
<dbReference type="InterPro" id="IPR000719">
    <property type="entry name" value="Prot_kinase_dom"/>
</dbReference>
<evidence type="ECO:0000313" key="10">
    <source>
        <dbReference type="Proteomes" id="UP000294947"/>
    </source>
</evidence>
<dbReference type="EC" id="2.7.11.1" evidence="1"/>
<evidence type="ECO:0000313" key="9">
    <source>
        <dbReference type="EMBL" id="TDD39883.1"/>
    </source>
</evidence>
<sequence>MQADAVAGRYELIEEISSGGMGTVWRGFDAVLDREVAVKLIRPDAIVSAAQAEEFALRFRREARVTARIQHHGVPQVYDAVLDRSYEQLYLVMELVHGTSLRAFIDPGQPLPVSWAAAFAAQISTVLSYAHAVPVIHRDLKPDNVLVTAEGGVKVLDFGIAAILRTDVTRITATGSSLGTSQYMPPEQVQGATVTPHSDLYALGCVLHELLCGSPVFDGDTDFTRMNQQVYDAPKPLREIRPDIPAELERLVLDLLAKIPEQRPADAYAVYERLVPFLPAPGSPPEPSSTVPSDGPDPTLMFRRPNAPRRRADTAPVLERFTPDLHASVPSLAPDTGLRNSIKAAISRSDELLDEDRFAQAAEVLEIVIAPAGEAQGAESSQVLSLRARRAAILVIGGDYRRALPEFDALAAAYTRTTGPSREDALECLQQAAFCRAELGQATAALRQFQDVLGRVKRVKGDASEAALEVRRHIGVLLLSEGKVREALDILQPLYDDLCLVQGKNHESTQEVGEILARVRLAGGAGGEAGQAS</sequence>
<name>A0A4R4Y6H7_9PSEU</name>
<dbReference type="Pfam" id="PF00069">
    <property type="entry name" value="Pkinase"/>
    <property type="match status" value="1"/>
</dbReference>
<dbReference type="SUPFAM" id="SSF56112">
    <property type="entry name" value="Protein kinase-like (PK-like)"/>
    <property type="match status" value="1"/>
</dbReference>
<proteinExistence type="predicted"/>
<keyword evidence="6" id="KW-0067">ATP-binding</keyword>
<keyword evidence="5 9" id="KW-0418">Kinase</keyword>
<feature type="domain" description="Protein kinase" evidence="8">
    <location>
        <begin position="10"/>
        <end position="278"/>
    </location>
</feature>
<evidence type="ECO:0000256" key="3">
    <source>
        <dbReference type="ARBA" id="ARBA00022679"/>
    </source>
</evidence>
<evidence type="ECO:0000256" key="1">
    <source>
        <dbReference type="ARBA" id="ARBA00012513"/>
    </source>
</evidence>
<reference evidence="9 10" key="1">
    <citation type="submission" date="2019-03" db="EMBL/GenBank/DDBJ databases">
        <title>Draft genome sequences of novel Actinobacteria.</title>
        <authorList>
            <person name="Sahin N."/>
            <person name="Ay H."/>
            <person name="Saygin H."/>
        </authorList>
    </citation>
    <scope>NUCLEOTIDE SEQUENCE [LARGE SCALE GENOMIC DNA]</scope>
    <source>
        <strain evidence="9 10">7K502</strain>
    </source>
</reference>
<keyword evidence="2 9" id="KW-0723">Serine/threonine-protein kinase</keyword>
<dbReference type="CDD" id="cd14014">
    <property type="entry name" value="STKc_PknB_like"/>
    <property type="match status" value="1"/>
</dbReference>
<evidence type="ECO:0000256" key="5">
    <source>
        <dbReference type="ARBA" id="ARBA00022777"/>
    </source>
</evidence>
<dbReference type="RefSeq" id="WP_132493219.1">
    <property type="nucleotide sequence ID" value="NZ_SMKW01000073.1"/>
</dbReference>
<dbReference type="SMART" id="SM00220">
    <property type="entry name" value="S_TKc"/>
    <property type="match status" value="1"/>
</dbReference>
<dbReference type="InterPro" id="IPR011990">
    <property type="entry name" value="TPR-like_helical_dom_sf"/>
</dbReference>
<evidence type="ECO:0000259" key="8">
    <source>
        <dbReference type="PROSITE" id="PS50011"/>
    </source>
</evidence>
<dbReference type="Gene3D" id="1.10.510.10">
    <property type="entry name" value="Transferase(Phosphotransferase) domain 1"/>
    <property type="match status" value="1"/>
</dbReference>
<evidence type="ECO:0000256" key="4">
    <source>
        <dbReference type="ARBA" id="ARBA00022741"/>
    </source>
</evidence>
<dbReference type="PANTHER" id="PTHR43289:SF6">
    <property type="entry name" value="SERINE_THREONINE-PROTEIN KINASE NEKL-3"/>
    <property type="match status" value="1"/>
</dbReference>
<dbReference type="Gene3D" id="3.30.200.20">
    <property type="entry name" value="Phosphorylase Kinase, domain 1"/>
    <property type="match status" value="1"/>
</dbReference>
<dbReference type="PANTHER" id="PTHR43289">
    <property type="entry name" value="MITOGEN-ACTIVATED PROTEIN KINASE KINASE KINASE 20-RELATED"/>
    <property type="match status" value="1"/>
</dbReference>
<dbReference type="GO" id="GO:0004674">
    <property type="term" value="F:protein serine/threonine kinase activity"/>
    <property type="evidence" value="ECO:0007669"/>
    <property type="project" value="UniProtKB-KW"/>
</dbReference>
<dbReference type="InterPro" id="IPR008271">
    <property type="entry name" value="Ser/Thr_kinase_AS"/>
</dbReference>
<dbReference type="OrthoDB" id="9762169at2"/>
<evidence type="ECO:0000256" key="7">
    <source>
        <dbReference type="SAM" id="MobiDB-lite"/>
    </source>
</evidence>
<protein>
    <recommendedName>
        <fullName evidence="1">non-specific serine/threonine protein kinase</fullName>
        <ecNumber evidence="1">2.7.11.1</ecNumber>
    </recommendedName>
</protein>
<dbReference type="EMBL" id="SMKW01000073">
    <property type="protein sequence ID" value="TDD39883.1"/>
    <property type="molecule type" value="Genomic_DNA"/>
</dbReference>
<dbReference type="GO" id="GO:0005524">
    <property type="term" value="F:ATP binding"/>
    <property type="evidence" value="ECO:0007669"/>
    <property type="project" value="UniProtKB-KW"/>
</dbReference>